<keyword evidence="7" id="KW-0378">Hydrolase</keyword>
<keyword evidence="2" id="KW-0547">Nucleotide-binding</keyword>
<evidence type="ECO:0000313" key="7">
    <source>
        <dbReference type="EMBL" id="TWT54625.1"/>
    </source>
</evidence>
<evidence type="ECO:0000256" key="1">
    <source>
        <dbReference type="ARBA" id="ARBA00022448"/>
    </source>
</evidence>
<dbReference type="InterPro" id="IPR003593">
    <property type="entry name" value="AAA+_ATPase"/>
</dbReference>
<dbReference type="OrthoDB" id="273392at2"/>
<accession>A0A5C5WXL1</accession>
<dbReference type="Gene3D" id="3.40.50.300">
    <property type="entry name" value="P-loop containing nucleotide triphosphate hydrolases"/>
    <property type="match status" value="1"/>
</dbReference>
<sequence>MSMSEAYATTPLPNHSDESNNEPKRLATSIRKLTKEYVLKSETVRALRGVSFDVPEGDYVAIMGPSGSGKSTLLNLLGCLDKPTSGSLMLGEDDIASMTDDQLAEIRSKRIGFVFQSYNLIQQLSVVENIQVPLYYQGRLGAKERARAVELAELVGLGDRLDHRPTQLSGGQQQRVAIARSLINDPYFVLADEATGNLDSVTTDEILAIFDGLNNEGRTIIMVTHEDDVAERAKRIVRLKDGMLHTDEIVSEERRIAVRARQAQAVKELLARE</sequence>
<keyword evidence="3 7" id="KW-0067">ATP-binding</keyword>
<dbReference type="PROSITE" id="PS50893">
    <property type="entry name" value="ABC_TRANSPORTER_2"/>
    <property type="match status" value="1"/>
</dbReference>
<dbReference type="InterPro" id="IPR015854">
    <property type="entry name" value="ABC_transpr_LolD-like"/>
</dbReference>
<dbReference type="GO" id="GO:0005524">
    <property type="term" value="F:ATP binding"/>
    <property type="evidence" value="ECO:0007669"/>
    <property type="project" value="UniProtKB-KW"/>
</dbReference>
<dbReference type="Pfam" id="PF00005">
    <property type="entry name" value="ABC_tran"/>
    <property type="match status" value="1"/>
</dbReference>
<evidence type="ECO:0000256" key="4">
    <source>
        <dbReference type="ARBA" id="ARBA00038388"/>
    </source>
</evidence>
<dbReference type="SMART" id="SM00382">
    <property type="entry name" value="AAA"/>
    <property type="match status" value="1"/>
</dbReference>
<dbReference type="SUPFAM" id="SSF52540">
    <property type="entry name" value="P-loop containing nucleoside triphosphate hydrolases"/>
    <property type="match status" value="1"/>
</dbReference>
<dbReference type="InterPro" id="IPR027417">
    <property type="entry name" value="P-loop_NTPase"/>
</dbReference>
<dbReference type="EC" id="3.6.3.-" evidence="7"/>
<keyword evidence="1" id="KW-0813">Transport</keyword>
<reference evidence="7 8" key="1">
    <citation type="submission" date="2019-02" db="EMBL/GenBank/DDBJ databases">
        <title>Deep-cultivation of Planctomycetes and their phenomic and genomic characterization uncovers novel biology.</title>
        <authorList>
            <person name="Wiegand S."/>
            <person name="Jogler M."/>
            <person name="Boedeker C."/>
            <person name="Pinto D."/>
            <person name="Vollmers J."/>
            <person name="Rivas-Marin E."/>
            <person name="Kohn T."/>
            <person name="Peeters S.H."/>
            <person name="Heuer A."/>
            <person name="Rast P."/>
            <person name="Oberbeckmann S."/>
            <person name="Bunk B."/>
            <person name="Jeske O."/>
            <person name="Meyerdierks A."/>
            <person name="Storesund J.E."/>
            <person name="Kallscheuer N."/>
            <person name="Luecker S."/>
            <person name="Lage O.M."/>
            <person name="Pohl T."/>
            <person name="Merkel B.J."/>
            <person name="Hornburger P."/>
            <person name="Mueller R.-W."/>
            <person name="Bruemmer F."/>
            <person name="Labrenz M."/>
            <person name="Spormann A.M."/>
            <person name="Op Den Camp H."/>
            <person name="Overmann J."/>
            <person name="Amann R."/>
            <person name="Jetten M.S.M."/>
            <person name="Mascher T."/>
            <person name="Medema M.H."/>
            <person name="Devos D.P."/>
            <person name="Kaster A.-K."/>
            <person name="Ovreas L."/>
            <person name="Rohde M."/>
            <person name="Galperin M.Y."/>
            <person name="Jogler C."/>
        </authorList>
    </citation>
    <scope>NUCLEOTIDE SEQUENCE [LARGE SCALE GENOMIC DNA]</scope>
    <source>
        <strain evidence="7 8">Pla22</strain>
    </source>
</reference>
<keyword evidence="8" id="KW-1185">Reference proteome</keyword>
<dbReference type="GO" id="GO:0022857">
    <property type="term" value="F:transmembrane transporter activity"/>
    <property type="evidence" value="ECO:0007669"/>
    <property type="project" value="UniProtKB-ARBA"/>
</dbReference>
<dbReference type="EMBL" id="SJPI01000001">
    <property type="protein sequence ID" value="TWT54625.1"/>
    <property type="molecule type" value="Genomic_DNA"/>
</dbReference>
<dbReference type="PANTHER" id="PTHR24220">
    <property type="entry name" value="IMPORT ATP-BINDING PROTEIN"/>
    <property type="match status" value="1"/>
</dbReference>
<feature type="region of interest" description="Disordered" evidence="5">
    <location>
        <begin position="1"/>
        <end position="24"/>
    </location>
</feature>
<dbReference type="PANTHER" id="PTHR24220:SF86">
    <property type="entry name" value="ABC TRANSPORTER ABCH.1"/>
    <property type="match status" value="1"/>
</dbReference>
<organism evidence="7 8">
    <name type="scientific">Rubripirellula amarantea</name>
    <dbReference type="NCBI Taxonomy" id="2527999"/>
    <lineage>
        <taxon>Bacteria</taxon>
        <taxon>Pseudomonadati</taxon>
        <taxon>Planctomycetota</taxon>
        <taxon>Planctomycetia</taxon>
        <taxon>Pirellulales</taxon>
        <taxon>Pirellulaceae</taxon>
        <taxon>Rubripirellula</taxon>
    </lineage>
</organism>
<dbReference type="FunFam" id="3.40.50.300:FF:000032">
    <property type="entry name" value="Export ABC transporter ATP-binding protein"/>
    <property type="match status" value="1"/>
</dbReference>
<dbReference type="CDD" id="cd03255">
    <property type="entry name" value="ABC_MJ0796_LolCDE_FtsE"/>
    <property type="match status" value="1"/>
</dbReference>
<comment type="caution">
    <text evidence="7">The sequence shown here is derived from an EMBL/GenBank/DDBJ whole genome shotgun (WGS) entry which is preliminary data.</text>
</comment>
<dbReference type="InterPro" id="IPR017871">
    <property type="entry name" value="ABC_transporter-like_CS"/>
</dbReference>
<evidence type="ECO:0000256" key="2">
    <source>
        <dbReference type="ARBA" id="ARBA00022741"/>
    </source>
</evidence>
<evidence type="ECO:0000256" key="5">
    <source>
        <dbReference type="SAM" id="MobiDB-lite"/>
    </source>
</evidence>
<dbReference type="GO" id="GO:0005886">
    <property type="term" value="C:plasma membrane"/>
    <property type="evidence" value="ECO:0007669"/>
    <property type="project" value="TreeGrafter"/>
</dbReference>
<gene>
    <name evidence="7" type="ORF">Pla22_22750</name>
</gene>
<dbReference type="AlphaFoldDB" id="A0A5C5WXL1"/>
<feature type="compositionally biased region" description="Basic and acidic residues" evidence="5">
    <location>
        <begin position="15"/>
        <end position="24"/>
    </location>
</feature>
<evidence type="ECO:0000259" key="6">
    <source>
        <dbReference type="PROSITE" id="PS50893"/>
    </source>
</evidence>
<dbReference type="InterPro" id="IPR017911">
    <property type="entry name" value="MacB-like_ATP-bd"/>
</dbReference>
<evidence type="ECO:0000313" key="8">
    <source>
        <dbReference type="Proteomes" id="UP000316598"/>
    </source>
</evidence>
<dbReference type="PROSITE" id="PS00211">
    <property type="entry name" value="ABC_TRANSPORTER_1"/>
    <property type="match status" value="1"/>
</dbReference>
<name>A0A5C5WXL1_9BACT</name>
<proteinExistence type="inferred from homology"/>
<dbReference type="RefSeq" id="WP_146514643.1">
    <property type="nucleotide sequence ID" value="NZ_SJPI01000001.1"/>
</dbReference>
<evidence type="ECO:0000256" key="3">
    <source>
        <dbReference type="ARBA" id="ARBA00022840"/>
    </source>
</evidence>
<dbReference type="InterPro" id="IPR003439">
    <property type="entry name" value="ABC_transporter-like_ATP-bd"/>
</dbReference>
<protein>
    <submittedName>
        <fullName evidence="7">ABC transporter ATP-binding protein</fullName>
        <ecNumber evidence="7">3.6.3.-</ecNumber>
    </submittedName>
</protein>
<comment type="similarity">
    <text evidence="4">Belongs to the ABC transporter superfamily. Macrolide exporter (TC 3.A.1.122) family.</text>
</comment>
<feature type="domain" description="ABC transporter" evidence="6">
    <location>
        <begin position="28"/>
        <end position="266"/>
    </location>
</feature>
<dbReference type="Proteomes" id="UP000316598">
    <property type="component" value="Unassembled WGS sequence"/>
</dbReference>
<dbReference type="GO" id="GO:0098796">
    <property type="term" value="C:membrane protein complex"/>
    <property type="evidence" value="ECO:0007669"/>
    <property type="project" value="UniProtKB-ARBA"/>
</dbReference>
<dbReference type="GO" id="GO:0016887">
    <property type="term" value="F:ATP hydrolysis activity"/>
    <property type="evidence" value="ECO:0007669"/>
    <property type="project" value="InterPro"/>
</dbReference>